<evidence type="ECO:0000313" key="2">
    <source>
        <dbReference type="Proteomes" id="UP000319817"/>
    </source>
</evidence>
<dbReference type="EMBL" id="CP036526">
    <property type="protein sequence ID" value="QDT13144.1"/>
    <property type="molecule type" value="Genomic_DNA"/>
</dbReference>
<dbReference type="SUPFAM" id="SSF56112">
    <property type="entry name" value="Protein kinase-like (PK-like)"/>
    <property type="match status" value="1"/>
</dbReference>
<evidence type="ECO:0000313" key="1">
    <source>
        <dbReference type="EMBL" id="QDT13144.1"/>
    </source>
</evidence>
<dbReference type="InterPro" id="IPR011009">
    <property type="entry name" value="Kinase-like_dom_sf"/>
</dbReference>
<accession>A0A517P188</accession>
<organism evidence="1 2">
    <name type="scientific">Stieleria marina</name>
    <dbReference type="NCBI Taxonomy" id="1930275"/>
    <lineage>
        <taxon>Bacteria</taxon>
        <taxon>Pseudomonadati</taxon>
        <taxon>Planctomycetota</taxon>
        <taxon>Planctomycetia</taxon>
        <taxon>Pirellulales</taxon>
        <taxon>Pirellulaceae</taxon>
        <taxon>Stieleria</taxon>
    </lineage>
</organism>
<dbReference type="RefSeq" id="WP_145420931.1">
    <property type="nucleotide sequence ID" value="NZ_CP036526.1"/>
</dbReference>
<dbReference type="OrthoDB" id="230439at2"/>
<dbReference type="Proteomes" id="UP000319817">
    <property type="component" value="Chromosome"/>
</dbReference>
<reference evidence="1 2" key="1">
    <citation type="submission" date="2019-02" db="EMBL/GenBank/DDBJ databases">
        <title>Deep-cultivation of Planctomycetes and their phenomic and genomic characterization uncovers novel biology.</title>
        <authorList>
            <person name="Wiegand S."/>
            <person name="Jogler M."/>
            <person name="Boedeker C."/>
            <person name="Pinto D."/>
            <person name="Vollmers J."/>
            <person name="Rivas-Marin E."/>
            <person name="Kohn T."/>
            <person name="Peeters S.H."/>
            <person name="Heuer A."/>
            <person name="Rast P."/>
            <person name="Oberbeckmann S."/>
            <person name="Bunk B."/>
            <person name="Jeske O."/>
            <person name="Meyerdierks A."/>
            <person name="Storesund J.E."/>
            <person name="Kallscheuer N."/>
            <person name="Luecker S."/>
            <person name="Lage O.M."/>
            <person name="Pohl T."/>
            <person name="Merkel B.J."/>
            <person name="Hornburger P."/>
            <person name="Mueller R.-W."/>
            <person name="Bruemmer F."/>
            <person name="Labrenz M."/>
            <person name="Spormann A.M."/>
            <person name="Op den Camp H."/>
            <person name="Overmann J."/>
            <person name="Amann R."/>
            <person name="Jetten M.S.M."/>
            <person name="Mascher T."/>
            <person name="Medema M.H."/>
            <person name="Devos D.P."/>
            <person name="Kaster A.-K."/>
            <person name="Ovreas L."/>
            <person name="Rohde M."/>
            <person name="Galperin M.Y."/>
            <person name="Jogler C."/>
        </authorList>
    </citation>
    <scope>NUCLEOTIDE SEQUENCE [LARGE SCALE GENOMIC DNA]</scope>
    <source>
        <strain evidence="1 2">K23_9</strain>
    </source>
</reference>
<sequence length="444" mass="49334">MTAEPFTFEQRIDWLNRQRQDDPGQRLCELLPSDWQMTPDELVDLVCIDLIEQHRVGVPTKVEDYVEQFPELAGGEFLLDLVDAELCIRRELSGDRSNEEELESYQRRFPSLQQQINELVGLDGKGDAAHICNDPLDSSGSEPTRNGMQLAEQSEADLGDAELSYDSSGTGKFEPANVGLASSLPVQLPVQLPDWFVGESCVAGTSDHWLLRGRDTNSGQTLGLKILKLPTQITTSIVDQILDACERASQVKNPSWKGPSLAAVQSGYLAVIRPWCFGTHWQITSQSAEIPSRLHLLSKVAYVLQSAHRSGAWHGGLHAENLIVDHQGTIHLVDAVGSSSGLLRWLDRGETKVDDTPWMTDARALIKLVVQDEVDAPGDWSRGLHEKLRAICDDYRANCFALMGDELTRRADSLAGALPPLGRNSLEKNLSRWRKRLAKWIEGE</sequence>
<gene>
    <name evidence="1" type="ORF">K239x_51610</name>
</gene>
<dbReference type="AlphaFoldDB" id="A0A517P188"/>
<proteinExistence type="predicted"/>
<protein>
    <recommendedName>
        <fullName evidence="3">Protein kinase domain-containing protein</fullName>
    </recommendedName>
</protein>
<name>A0A517P188_9BACT</name>
<evidence type="ECO:0008006" key="3">
    <source>
        <dbReference type="Google" id="ProtNLM"/>
    </source>
</evidence>
<keyword evidence="2" id="KW-1185">Reference proteome</keyword>